<sequence length="54" mass="5742">VLGRIFNPQRPFLKRDGLNGLNGLGLLPCGRPVQLQWLPALIGALGASRCTCGL</sequence>
<name>A0ABD0JWY6_9CAEN</name>
<evidence type="ECO:0000313" key="2">
    <source>
        <dbReference type="Proteomes" id="UP001519460"/>
    </source>
</evidence>
<feature type="non-terminal residue" evidence="1">
    <location>
        <position position="54"/>
    </location>
</feature>
<feature type="non-terminal residue" evidence="1">
    <location>
        <position position="1"/>
    </location>
</feature>
<comment type="caution">
    <text evidence="1">The sequence shown here is derived from an EMBL/GenBank/DDBJ whole genome shotgun (WGS) entry which is preliminary data.</text>
</comment>
<dbReference type="Proteomes" id="UP001519460">
    <property type="component" value="Unassembled WGS sequence"/>
</dbReference>
<gene>
    <name evidence="1" type="ORF">BaRGS_00029586</name>
</gene>
<dbReference type="AlphaFoldDB" id="A0ABD0JWY6"/>
<keyword evidence="2" id="KW-1185">Reference proteome</keyword>
<organism evidence="1 2">
    <name type="scientific">Batillaria attramentaria</name>
    <dbReference type="NCBI Taxonomy" id="370345"/>
    <lineage>
        <taxon>Eukaryota</taxon>
        <taxon>Metazoa</taxon>
        <taxon>Spiralia</taxon>
        <taxon>Lophotrochozoa</taxon>
        <taxon>Mollusca</taxon>
        <taxon>Gastropoda</taxon>
        <taxon>Caenogastropoda</taxon>
        <taxon>Sorbeoconcha</taxon>
        <taxon>Cerithioidea</taxon>
        <taxon>Batillariidae</taxon>
        <taxon>Batillaria</taxon>
    </lineage>
</organism>
<proteinExistence type="predicted"/>
<evidence type="ECO:0000313" key="1">
    <source>
        <dbReference type="EMBL" id="KAK7479145.1"/>
    </source>
</evidence>
<reference evidence="1 2" key="1">
    <citation type="journal article" date="2023" name="Sci. Data">
        <title>Genome assembly of the Korean intertidal mud-creeper Batillaria attramentaria.</title>
        <authorList>
            <person name="Patra A.K."/>
            <person name="Ho P.T."/>
            <person name="Jun S."/>
            <person name="Lee S.J."/>
            <person name="Kim Y."/>
            <person name="Won Y.J."/>
        </authorList>
    </citation>
    <scope>NUCLEOTIDE SEQUENCE [LARGE SCALE GENOMIC DNA]</scope>
    <source>
        <strain evidence="1">Wonlab-2016</strain>
    </source>
</reference>
<protein>
    <submittedName>
        <fullName evidence="1">Uncharacterized protein</fullName>
    </submittedName>
</protein>
<dbReference type="EMBL" id="JACVVK020000309">
    <property type="protein sequence ID" value="KAK7479145.1"/>
    <property type="molecule type" value="Genomic_DNA"/>
</dbReference>
<accession>A0ABD0JWY6</accession>